<dbReference type="PROSITE" id="PS51118">
    <property type="entry name" value="HTH_HXLR"/>
    <property type="match status" value="2"/>
</dbReference>
<accession>A0AAU7U893</accession>
<dbReference type="PANTHER" id="PTHR33204:SF18">
    <property type="entry name" value="TRANSCRIPTIONAL REGULATORY PROTEIN"/>
    <property type="match status" value="1"/>
</dbReference>
<keyword evidence="3" id="KW-0804">Transcription</keyword>
<gene>
    <name evidence="5" type="ORF">ABOD76_03950</name>
</gene>
<evidence type="ECO:0000256" key="2">
    <source>
        <dbReference type="ARBA" id="ARBA00023125"/>
    </source>
</evidence>
<keyword evidence="5" id="KW-0614">Plasmid</keyword>
<dbReference type="Pfam" id="PF01638">
    <property type="entry name" value="HxlR"/>
    <property type="match status" value="2"/>
</dbReference>
<keyword evidence="1" id="KW-0805">Transcription regulation</keyword>
<protein>
    <submittedName>
        <fullName evidence="5">Winged helix-turn-helix transcriptional regulator</fullName>
    </submittedName>
</protein>
<dbReference type="GO" id="GO:0003677">
    <property type="term" value="F:DNA binding"/>
    <property type="evidence" value="ECO:0007669"/>
    <property type="project" value="UniProtKB-KW"/>
</dbReference>
<dbReference type="Gene3D" id="1.10.10.10">
    <property type="entry name" value="Winged helix-like DNA-binding domain superfamily/Winged helix DNA-binding domain"/>
    <property type="match status" value="2"/>
</dbReference>
<geneLocation type="plasmid" evidence="5">
    <name>pDson03</name>
</geneLocation>
<evidence type="ECO:0000313" key="5">
    <source>
        <dbReference type="EMBL" id="XBV84218.1"/>
    </source>
</evidence>
<organism evidence="5">
    <name type="scientific">Deinococcus sonorensis KR-87</name>
    <dbReference type="NCBI Taxonomy" id="694439"/>
    <lineage>
        <taxon>Bacteria</taxon>
        <taxon>Thermotogati</taxon>
        <taxon>Deinococcota</taxon>
        <taxon>Deinococci</taxon>
        <taxon>Deinococcales</taxon>
        <taxon>Deinococcaceae</taxon>
        <taxon>Deinococcus</taxon>
    </lineage>
</organism>
<dbReference type="RefSeq" id="WP_350242255.1">
    <property type="nucleotide sequence ID" value="NZ_CP158298.1"/>
</dbReference>
<dbReference type="PANTHER" id="PTHR33204">
    <property type="entry name" value="TRANSCRIPTIONAL REGULATOR, MARR FAMILY"/>
    <property type="match status" value="1"/>
</dbReference>
<evidence type="ECO:0000256" key="3">
    <source>
        <dbReference type="ARBA" id="ARBA00023163"/>
    </source>
</evidence>
<sequence length="220" mass="24252">MPESEAHQQMECPGGEATTPEAALQLFQARYALPVVRALLDGPLRFTALQQRTAAASATTLHARLRDLQDAGVILHHEERYALTATGHELRGVFAALVRFHEQHPQHDPALLLTALQRRYAMRIMRELMAGALGFNALQRRVDAASPTTLRRRLVDLEQMGLIDRTAHSLMPPRTTYAHSDVGRDFSPVVGQLVVWSPLLAAPPAAPHGEDHAPLLEHAT</sequence>
<reference evidence="5" key="1">
    <citation type="submission" date="2024-06" db="EMBL/GenBank/DDBJ databases">
        <title>Draft Genome Sequence of Deinococcus sonorensis Type Strain KR-87, a Biofilm Producing Representative of the Genus Deinococcus.</title>
        <authorList>
            <person name="Boren L.S."/>
            <person name="Grosso R.A."/>
            <person name="Hugenberg-Cox A.N."/>
            <person name="Hill J.T.E."/>
            <person name="Albert C.M."/>
            <person name="Tuohy J.M."/>
        </authorList>
    </citation>
    <scope>NUCLEOTIDE SEQUENCE</scope>
    <source>
        <strain evidence="5">KR-87</strain>
        <plasmid evidence="5">pDson03</plasmid>
    </source>
</reference>
<evidence type="ECO:0000259" key="4">
    <source>
        <dbReference type="PROSITE" id="PS51118"/>
    </source>
</evidence>
<dbReference type="InterPro" id="IPR002577">
    <property type="entry name" value="HTH_HxlR"/>
</dbReference>
<feature type="domain" description="HTH hxlR-type" evidence="4">
    <location>
        <begin position="104"/>
        <end position="205"/>
    </location>
</feature>
<proteinExistence type="predicted"/>
<dbReference type="InterPro" id="IPR036388">
    <property type="entry name" value="WH-like_DNA-bd_sf"/>
</dbReference>
<dbReference type="AlphaFoldDB" id="A0AAU7U893"/>
<dbReference type="KEGG" id="dsc:ABOD76_03950"/>
<evidence type="ECO:0000256" key="1">
    <source>
        <dbReference type="ARBA" id="ARBA00023015"/>
    </source>
</evidence>
<dbReference type="EMBL" id="CP158298">
    <property type="protein sequence ID" value="XBV84218.1"/>
    <property type="molecule type" value="Genomic_DNA"/>
</dbReference>
<feature type="domain" description="HTH hxlR-type" evidence="4">
    <location>
        <begin position="12"/>
        <end position="109"/>
    </location>
</feature>
<dbReference type="InterPro" id="IPR036390">
    <property type="entry name" value="WH_DNA-bd_sf"/>
</dbReference>
<dbReference type="SUPFAM" id="SSF46785">
    <property type="entry name" value="Winged helix' DNA-binding domain"/>
    <property type="match status" value="2"/>
</dbReference>
<name>A0AAU7U893_9DEIO</name>
<keyword evidence="2" id="KW-0238">DNA-binding</keyword>